<feature type="domain" description="Aminotransferase class I/classII large" evidence="14">
    <location>
        <begin position="21"/>
        <end position="276"/>
    </location>
</feature>
<dbReference type="InterPro" id="IPR015421">
    <property type="entry name" value="PyrdxlP-dep_Trfase_major"/>
</dbReference>
<dbReference type="GO" id="GO:0046512">
    <property type="term" value="P:sphingosine biosynthetic process"/>
    <property type="evidence" value="ECO:0007669"/>
    <property type="project" value="TreeGrafter"/>
</dbReference>
<evidence type="ECO:0000256" key="10">
    <source>
        <dbReference type="ARBA" id="ARBA00023315"/>
    </source>
</evidence>
<dbReference type="EMBL" id="JWZT01001213">
    <property type="protein sequence ID" value="KII72452.1"/>
    <property type="molecule type" value="Genomic_DNA"/>
</dbReference>
<comment type="pathway">
    <text evidence="3">Sphingolipid metabolism.</text>
</comment>
<dbReference type="Proteomes" id="UP000031668">
    <property type="component" value="Unassembled WGS sequence"/>
</dbReference>
<evidence type="ECO:0000256" key="7">
    <source>
        <dbReference type="ARBA" id="ARBA00022898"/>
    </source>
</evidence>
<evidence type="ECO:0000313" key="16">
    <source>
        <dbReference type="Proteomes" id="UP000031668"/>
    </source>
</evidence>
<accession>A0A0C2NEK4</accession>
<sequence length="312" mass="35414">MATTNFLDFVGNPEIENKAVACIAKYAVGTCGPRGFYGTTDVHLLLESTIARFCNSEKSIVYSYGFSTISSAIASYCKKQDIIFADEGVVLPIQMGILASRSKVYWFKHNNLEHLKTLLESVELQEKEGLYQNYSDIPDLKQIINLKYAYKARIIIDESLSIGTLGRSGRGIPNDIDLRSFSFENAFASVGGACVGAEFIIDHQRLAGLAYCFSASSPTFLCRVVIDEIEMLENDNERVSKLQKLSRLFFDKIRNKLNPDMEVFGSEYSPIFHIRLSKYFHDVKRESHRRILENFYVLRILKKRNTYALTQG</sequence>
<name>A0A0C2NEK4_THEKT</name>
<dbReference type="SUPFAM" id="SSF53383">
    <property type="entry name" value="PLP-dependent transferases"/>
    <property type="match status" value="1"/>
</dbReference>
<keyword evidence="9" id="KW-0443">Lipid metabolism</keyword>
<evidence type="ECO:0000256" key="12">
    <source>
        <dbReference type="ARBA" id="ARBA00041765"/>
    </source>
</evidence>
<evidence type="ECO:0000256" key="13">
    <source>
        <dbReference type="ARBA" id="ARBA00042649"/>
    </source>
</evidence>
<evidence type="ECO:0000256" key="2">
    <source>
        <dbReference type="ARBA" id="ARBA00004760"/>
    </source>
</evidence>
<evidence type="ECO:0000256" key="3">
    <source>
        <dbReference type="ARBA" id="ARBA00004991"/>
    </source>
</evidence>
<dbReference type="GO" id="GO:0016020">
    <property type="term" value="C:membrane"/>
    <property type="evidence" value="ECO:0007669"/>
    <property type="project" value="GOC"/>
</dbReference>
<keyword evidence="10" id="KW-0012">Acyltransferase</keyword>
<dbReference type="AlphaFoldDB" id="A0A0C2NEK4"/>
<dbReference type="GO" id="GO:0004758">
    <property type="term" value="F:serine C-palmitoyltransferase activity"/>
    <property type="evidence" value="ECO:0007669"/>
    <property type="project" value="UniProtKB-EC"/>
</dbReference>
<comment type="caution">
    <text evidence="15">The sequence shown here is derived from an EMBL/GenBank/DDBJ whole genome shotgun (WGS) entry which is preliminary data.</text>
</comment>
<dbReference type="InterPro" id="IPR015424">
    <property type="entry name" value="PyrdxlP-dep_Trfase"/>
</dbReference>
<evidence type="ECO:0000256" key="6">
    <source>
        <dbReference type="ARBA" id="ARBA00022679"/>
    </source>
</evidence>
<keyword evidence="7" id="KW-0663">Pyridoxal phosphate</keyword>
<dbReference type="OrthoDB" id="6017972at2759"/>
<dbReference type="GO" id="GO:0030170">
    <property type="term" value="F:pyridoxal phosphate binding"/>
    <property type="evidence" value="ECO:0007669"/>
    <property type="project" value="InterPro"/>
</dbReference>
<dbReference type="EC" id="2.3.1.50" evidence="5"/>
<evidence type="ECO:0000256" key="1">
    <source>
        <dbReference type="ARBA" id="ARBA00001933"/>
    </source>
</evidence>
<comment type="similarity">
    <text evidence="4">Belongs to the class-II pyridoxal-phosphate-dependent aminotransferase family.</text>
</comment>
<dbReference type="OMA" id="AIASYCK"/>
<organism evidence="15 16">
    <name type="scientific">Thelohanellus kitauei</name>
    <name type="common">Myxosporean</name>
    <dbReference type="NCBI Taxonomy" id="669202"/>
    <lineage>
        <taxon>Eukaryota</taxon>
        <taxon>Metazoa</taxon>
        <taxon>Cnidaria</taxon>
        <taxon>Myxozoa</taxon>
        <taxon>Myxosporea</taxon>
        <taxon>Bivalvulida</taxon>
        <taxon>Platysporina</taxon>
        <taxon>Myxobolidae</taxon>
        <taxon>Thelohanellus</taxon>
    </lineage>
</organism>
<evidence type="ECO:0000256" key="8">
    <source>
        <dbReference type="ARBA" id="ARBA00022919"/>
    </source>
</evidence>
<dbReference type="Gene3D" id="3.40.640.10">
    <property type="entry name" value="Type I PLP-dependent aspartate aminotransferase-like (Major domain)"/>
    <property type="match status" value="1"/>
</dbReference>
<evidence type="ECO:0000313" key="15">
    <source>
        <dbReference type="EMBL" id="KII72452.1"/>
    </source>
</evidence>
<gene>
    <name evidence="15" type="ORF">RF11_09908</name>
</gene>
<comment type="cofactor">
    <cofactor evidence="1">
        <name>pyridoxal 5'-phosphate</name>
        <dbReference type="ChEBI" id="CHEBI:597326"/>
    </cofactor>
</comment>
<evidence type="ECO:0000256" key="9">
    <source>
        <dbReference type="ARBA" id="ARBA00023098"/>
    </source>
</evidence>
<dbReference type="Pfam" id="PF00155">
    <property type="entry name" value="Aminotran_1_2"/>
    <property type="match status" value="1"/>
</dbReference>
<dbReference type="GO" id="GO:0046513">
    <property type="term" value="P:ceramide biosynthetic process"/>
    <property type="evidence" value="ECO:0007669"/>
    <property type="project" value="TreeGrafter"/>
</dbReference>
<keyword evidence="8" id="KW-0746">Sphingolipid metabolism</keyword>
<comment type="pathway">
    <text evidence="2">Lipid metabolism; sphingolipid metabolism.</text>
</comment>
<dbReference type="PANTHER" id="PTHR13693">
    <property type="entry name" value="CLASS II AMINOTRANSFERASE/8-AMINO-7-OXONONANOATE SYNTHASE"/>
    <property type="match status" value="1"/>
</dbReference>
<keyword evidence="6 15" id="KW-0808">Transferase</keyword>
<protein>
    <recommendedName>
        <fullName evidence="11">Serine palmitoyltransferase 1</fullName>
        <ecNumber evidence="5">2.3.1.50</ecNumber>
    </recommendedName>
    <alternativeName>
        <fullName evidence="12">Long chain base biosynthesis protein 1</fullName>
    </alternativeName>
    <alternativeName>
        <fullName evidence="13">Serine-palmitoyl-CoA transferase 1</fullName>
    </alternativeName>
</protein>
<keyword evidence="16" id="KW-1185">Reference proteome</keyword>
<dbReference type="GO" id="GO:0005783">
    <property type="term" value="C:endoplasmic reticulum"/>
    <property type="evidence" value="ECO:0007669"/>
    <property type="project" value="TreeGrafter"/>
</dbReference>
<dbReference type="PANTHER" id="PTHR13693:SF2">
    <property type="entry name" value="SERINE PALMITOYLTRANSFERASE 1"/>
    <property type="match status" value="1"/>
</dbReference>
<reference evidence="15 16" key="1">
    <citation type="journal article" date="2014" name="Genome Biol. Evol.">
        <title>The genome of the myxosporean Thelohanellus kitauei shows adaptations to nutrient acquisition within its fish host.</title>
        <authorList>
            <person name="Yang Y."/>
            <person name="Xiong J."/>
            <person name="Zhou Z."/>
            <person name="Huo F."/>
            <person name="Miao W."/>
            <person name="Ran C."/>
            <person name="Liu Y."/>
            <person name="Zhang J."/>
            <person name="Feng J."/>
            <person name="Wang M."/>
            <person name="Wang M."/>
            <person name="Wang L."/>
            <person name="Yao B."/>
        </authorList>
    </citation>
    <scope>NUCLEOTIDE SEQUENCE [LARGE SCALE GENOMIC DNA]</scope>
    <source>
        <strain evidence="15">Wuqing</strain>
    </source>
</reference>
<proteinExistence type="inferred from homology"/>
<evidence type="ECO:0000256" key="4">
    <source>
        <dbReference type="ARBA" id="ARBA00008392"/>
    </source>
</evidence>
<evidence type="ECO:0000259" key="14">
    <source>
        <dbReference type="Pfam" id="PF00155"/>
    </source>
</evidence>
<evidence type="ECO:0000256" key="5">
    <source>
        <dbReference type="ARBA" id="ARBA00013220"/>
    </source>
</evidence>
<dbReference type="InterPro" id="IPR004839">
    <property type="entry name" value="Aminotransferase_I/II_large"/>
</dbReference>
<dbReference type="InterPro" id="IPR050087">
    <property type="entry name" value="AON_synthase_class-II"/>
</dbReference>
<evidence type="ECO:0000256" key="11">
    <source>
        <dbReference type="ARBA" id="ARBA00041066"/>
    </source>
</evidence>